<protein>
    <recommendedName>
        <fullName evidence="3">Capsule biosynthesis protein CapK</fullName>
    </recommendedName>
</protein>
<dbReference type="SUPFAM" id="SSF56801">
    <property type="entry name" value="Acetyl-CoA synthetase-like"/>
    <property type="match status" value="1"/>
</dbReference>
<dbReference type="PANTHER" id="PTHR36932:SF1">
    <property type="entry name" value="CAPSULAR POLYSACCHARIDE BIOSYNTHESIS PROTEIN"/>
    <property type="match status" value="1"/>
</dbReference>
<dbReference type="Proteomes" id="UP000075359">
    <property type="component" value="Unassembled WGS sequence"/>
</dbReference>
<dbReference type="Gene3D" id="3.40.50.12780">
    <property type="entry name" value="N-terminal domain of ligase-like"/>
    <property type="match status" value="1"/>
</dbReference>
<name>A0A151CDH2_9BACT</name>
<dbReference type="STRING" id="1630136.AS592_00555"/>
<dbReference type="InterPro" id="IPR042099">
    <property type="entry name" value="ANL_N_sf"/>
</dbReference>
<evidence type="ECO:0008006" key="3">
    <source>
        <dbReference type="Google" id="ProtNLM"/>
    </source>
</evidence>
<evidence type="ECO:0000313" key="2">
    <source>
        <dbReference type="Proteomes" id="UP000075359"/>
    </source>
</evidence>
<dbReference type="RefSeq" id="WP_067332337.1">
    <property type="nucleotide sequence ID" value="NZ_LNKT01000071.1"/>
</dbReference>
<dbReference type="OrthoDB" id="580775at2"/>
<dbReference type="InterPro" id="IPR053158">
    <property type="entry name" value="CapK_Type1_Caps_Biosynth"/>
</dbReference>
<evidence type="ECO:0000313" key="1">
    <source>
        <dbReference type="EMBL" id="KYJ85568.1"/>
    </source>
</evidence>
<organism evidence="1 2">
    <name type="scientific">Sulfurovum riftiae</name>
    <dbReference type="NCBI Taxonomy" id="1630136"/>
    <lineage>
        <taxon>Bacteria</taxon>
        <taxon>Pseudomonadati</taxon>
        <taxon>Campylobacterota</taxon>
        <taxon>Epsilonproteobacteria</taxon>
        <taxon>Campylobacterales</taxon>
        <taxon>Sulfurovaceae</taxon>
        <taxon>Sulfurovum</taxon>
    </lineage>
</organism>
<accession>A0A151CDH2</accession>
<dbReference type="PANTHER" id="PTHR36932">
    <property type="entry name" value="CAPSULAR POLYSACCHARIDE BIOSYNTHESIS PROTEIN"/>
    <property type="match status" value="1"/>
</dbReference>
<keyword evidence="2" id="KW-1185">Reference proteome</keyword>
<gene>
    <name evidence="1" type="ORF">AS592_00555</name>
</gene>
<sequence length="457" mass="52861">MNFATLLFLTKYSIAKRGAIRDFKQALKNQYLPPKDLASLNWEKTKKLIYYAYEHVPYYRNLFNEIGINPEDIREPKDFEKIPILRREDIIENYELFFSDEVKMEKMKTSTTGGSTGIPLKIAMSPQENREIKKWQMLQWWGLDPNVDMASLYRGVPVSGLKKIVLSIINWPQKVIRFDATNMHKENIKAFIAEVIQNKPKLIHGYVGAVDAVADYILEHNIKMPSPETIWLTAAPVTKIQEAKITKAFNAPVCDQYGCSELYFISAECTKKEGLHVFEDSIKLEFVDDYDQAVPKGEYGNIVFTNLEEYGFPLIRYMNGDRGRYLDRQCSCGMSLPLIDKVKGRVSDNIVLPRGEIISGEYLTTIFDDFTDAVKQFQVIQRVDSSIDINIVFSDKEQERHISNYVMNEFNERVQGQVPIRINAIKNIESINGKLKFIIREERTNNNVEKFNKKLDI</sequence>
<reference evidence="1 2" key="1">
    <citation type="submission" date="2015-11" db="EMBL/GenBank/DDBJ databases">
        <title>Draft genome of Sulfurovum riftiae 1812E, a member of the Epsilonproteobacteria isolated from the tube of the deep-sea hydrothermal vent tubewom Riftia pachyptila.</title>
        <authorList>
            <person name="Vetriani C."/>
            <person name="Giovannelli D."/>
        </authorList>
    </citation>
    <scope>NUCLEOTIDE SEQUENCE [LARGE SCALE GENOMIC DNA]</scope>
    <source>
        <strain evidence="1 2">1812E</strain>
    </source>
</reference>
<dbReference type="EMBL" id="LNKT01000071">
    <property type="protein sequence ID" value="KYJ85568.1"/>
    <property type="molecule type" value="Genomic_DNA"/>
</dbReference>
<comment type="caution">
    <text evidence="1">The sequence shown here is derived from an EMBL/GenBank/DDBJ whole genome shotgun (WGS) entry which is preliminary data.</text>
</comment>
<proteinExistence type="predicted"/>
<dbReference type="AlphaFoldDB" id="A0A151CDH2"/>